<accession>A0A1C3P4A3</accession>
<reference evidence="3" key="1">
    <citation type="submission" date="2016-02" db="EMBL/GenBank/DDBJ databases">
        <authorList>
            <person name="Wibberg D."/>
        </authorList>
    </citation>
    <scope>NUCLEOTIDE SEQUENCE [LARGE SCALE GENOMIC DNA]</scope>
</reference>
<dbReference type="InterPro" id="IPR002575">
    <property type="entry name" value="Aminoglycoside_PTrfase"/>
</dbReference>
<evidence type="ECO:0000313" key="2">
    <source>
        <dbReference type="EMBL" id="SBW24664.1"/>
    </source>
</evidence>
<proteinExistence type="predicted"/>
<sequence length="265" mass="29661">MSVPRIHWDDLPQAVRSVVQEYAGPVLKAETASGGANSGIAATLHTSTQKIFIKGIPNDHRKVCTQRREMEINPYILPVAPRVLWQVETDGWNVLGFEHVDGRHADFSPGSPDLPKIADLVRRLGRIPCPNLPLQSVKQRWVDYADESALEFLTGDALLHTDFAPHNVLVNGRAYLIDWAWPTRGPAWFDVAVLLVRLVDAAHTPAEAAAWAQQFPAWQHASDEAIDAFAVANRRMWQEIAQADSLPWKNRLAAAARKWSEYRLS</sequence>
<dbReference type="SUPFAM" id="SSF56112">
    <property type="entry name" value="Protein kinase-like (PK-like)"/>
    <property type="match status" value="1"/>
</dbReference>
<feature type="domain" description="Aminoglycoside phosphotransferase" evidence="1">
    <location>
        <begin position="157"/>
        <end position="218"/>
    </location>
</feature>
<dbReference type="AlphaFoldDB" id="A0A1C3P4A3"/>
<dbReference type="InterPro" id="IPR008266">
    <property type="entry name" value="Tyr_kinase_AS"/>
</dbReference>
<organism evidence="2 3">
    <name type="scientific">Candidatus Protofrankia californiensis</name>
    <dbReference type="NCBI Taxonomy" id="1839754"/>
    <lineage>
        <taxon>Bacteria</taxon>
        <taxon>Bacillati</taxon>
        <taxon>Actinomycetota</taxon>
        <taxon>Actinomycetes</taxon>
        <taxon>Frankiales</taxon>
        <taxon>Frankiaceae</taxon>
        <taxon>Protofrankia</taxon>
    </lineage>
</organism>
<dbReference type="EMBL" id="FLUV01001775">
    <property type="protein sequence ID" value="SBW24664.1"/>
    <property type="molecule type" value="Genomic_DNA"/>
</dbReference>
<dbReference type="GO" id="GO:0004672">
    <property type="term" value="F:protein kinase activity"/>
    <property type="evidence" value="ECO:0007669"/>
    <property type="project" value="InterPro"/>
</dbReference>
<keyword evidence="3" id="KW-1185">Reference proteome</keyword>
<protein>
    <submittedName>
        <fullName evidence="2">Aminoglycoside phosphotransferase</fullName>
    </submittedName>
</protein>
<dbReference type="PROSITE" id="PS00109">
    <property type="entry name" value="PROTEIN_KINASE_TYR"/>
    <property type="match status" value="1"/>
</dbReference>
<name>A0A1C3P4A3_9ACTN</name>
<dbReference type="InterPro" id="IPR011009">
    <property type="entry name" value="Kinase-like_dom_sf"/>
</dbReference>
<dbReference type="Gene3D" id="3.90.1200.10">
    <property type="match status" value="1"/>
</dbReference>
<evidence type="ECO:0000313" key="3">
    <source>
        <dbReference type="Proteomes" id="UP000199013"/>
    </source>
</evidence>
<keyword evidence="2" id="KW-0808">Transferase</keyword>
<dbReference type="Pfam" id="PF01636">
    <property type="entry name" value="APH"/>
    <property type="match status" value="1"/>
</dbReference>
<dbReference type="Proteomes" id="UP000199013">
    <property type="component" value="Unassembled WGS sequence"/>
</dbReference>
<evidence type="ECO:0000259" key="1">
    <source>
        <dbReference type="Pfam" id="PF01636"/>
    </source>
</evidence>
<gene>
    <name evidence="2" type="ORF">FDG2_4244</name>
</gene>